<evidence type="ECO:0000256" key="2">
    <source>
        <dbReference type="ARBA" id="ARBA00023136"/>
    </source>
</evidence>
<name>A0A1H3G4V8_9PROT</name>
<dbReference type="Gene3D" id="2.130.10.10">
    <property type="entry name" value="YVTN repeat-like/Quinoprotein amine dehydrogenase"/>
    <property type="match status" value="1"/>
</dbReference>
<dbReference type="SUPFAM" id="SSF50998">
    <property type="entry name" value="Quinoprotein alcohol dehydrogenase-like"/>
    <property type="match status" value="1"/>
</dbReference>
<comment type="subunit">
    <text evidence="4">Part of the Bam complex.</text>
</comment>
<dbReference type="Pfam" id="PF13360">
    <property type="entry name" value="PQQ_2"/>
    <property type="match status" value="1"/>
</dbReference>
<evidence type="ECO:0000259" key="5">
    <source>
        <dbReference type="Pfam" id="PF13360"/>
    </source>
</evidence>
<organism evidence="6 7">
    <name type="scientific">Nitrosomonas halophila</name>
    <dbReference type="NCBI Taxonomy" id="44576"/>
    <lineage>
        <taxon>Bacteria</taxon>
        <taxon>Pseudomonadati</taxon>
        <taxon>Pseudomonadota</taxon>
        <taxon>Betaproteobacteria</taxon>
        <taxon>Nitrosomonadales</taxon>
        <taxon>Nitrosomonadaceae</taxon>
        <taxon>Nitrosomonas</taxon>
    </lineage>
</organism>
<dbReference type="AlphaFoldDB" id="A0A1H3G4V8"/>
<evidence type="ECO:0000256" key="1">
    <source>
        <dbReference type="ARBA" id="ARBA00022729"/>
    </source>
</evidence>
<keyword evidence="2 4" id="KW-0472">Membrane</keyword>
<keyword evidence="1 4" id="KW-0732">Signal</keyword>
<dbReference type="InterPro" id="IPR017687">
    <property type="entry name" value="BamB"/>
</dbReference>
<comment type="subcellular location">
    <subcellularLocation>
        <location evidence="4">Cell outer membrane</location>
    </subcellularLocation>
</comment>
<evidence type="ECO:0000256" key="3">
    <source>
        <dbReference type="ARBA" id="ARBA00023237"/>
    </source>
</evidence>
<dbReference type="InterPro" id="IPR011047">
    <property type="entry name" value="Quinoprotein_ADH-like_sf"/>
</dbReference>
<dbReference type="SMART" id="SM00564">
    <property type="entry name" value="PQQ"/>
    <property type="match status" value="6"/>
</dbReference>
<dbReference type="GO" id="GO:0043165">
    <property type="term" value="P:Gram-negative-bacterium-type cell outer membrane assembly"/>
    <property type="evidence" value="ECO:0007669"/>
    <property type="project" value="UniProtKB-UniRule"/>
</dbReference>
<protein>
    <recommendedName>
        <fullName evidence="4">Outer membrane protein assembly factor BamB</fullName>
    </recommendedName>
</protein>
<evidence type="ECO:0000313" key="7">
    <source>
        <dbReference type="Proteomes" id="UP000198640"/>
    </source>
</evidence>
<dbReference type="NCBIfam" id="TIGR03300">
    <property type="entry name" value="assembly_YfgL"/>
    <property type="match status" value="1"/>
</dbReference>
<proteinExistence type="inferred from homology"/>
<dbReference type="InterPro" id="IPR018391">
    <property type="entry name" value="PQQ_b-propeller_rpt"/>
</dbReference>
<dbReference type="GO" id="GO:0009279">
    <property type="term" value="C:cell outer membrane"/>
    <property type="evidence" value="ECO:0007669"/>
    <property type="project" value="UniProtKB-SubCell"/>
</dbReference>
<dbReference type="EMBL" id="FNOY01000014">
    <property type="protein sequence ID" value="SDX98110.1"/>
    <property type="molecule type" value="Genomic_DNA"/>
</dbReference>
<dbReference type="PANTHER" id="PTHR34512:SF30">
    <property type="entry name" value="OUTER MEMBRANE PROTEIN ASSEMBLY FACTOR BAMB"/>
    <property type="match status" value="1"/>
</dbReference>
<dbReference type="Proteomes" id="UP000198640">
    <property type="component" value="Unassembled WGS sequence"/>
</dbReference>
<dbReference type="InterPro" id="IPR015943">
    <property type="entry name" value="WD40/YVTN_repeat-like_dom_sf"/>
</dbReference>
<dbReference type="PANTHER" id="PTHR34512">
    <property type="entry name" value="CELL SURFACE PROTEIN"/>
    <property type="match status" value="1"/>
</dbReference>
<dbReference type="STRING" id="44576.SAMN05421881_101413"/>
<sequence length="410" mass="43626">MIGRTSLLIDDLISLVSSWAARAGLLLLLTQLTLLGGCASLSDLGGGHFTDLFSSDDEAVIDEAEIAALEALPKLESLWQVKLGESKTAVFAPVYENGALYAAAENGRLVKLDPATGREIWRVDTDHQLSGGVGVGDGMILLGTYKGEVLAFDESGNSLWQARVTSEILSPPQADSGIVVVRTGDGRLFGLDAADGKRVWIYQGATPPLTVRSFAGVLISRGAIFAGFPGGKLIALNLLNGNVGWEVTVAEPHGVTELERMTDISSLPVMDRNEVCAVAYHGKVACFEITTGNQIWAKDTSSNAGLIMDGSYVYISEERGAVIAYDKSSGVLAWKRDKLGSRKLSAPMIARGMRLVIGDDSGHVLLLNRQDGSLVARSPTDDSAIQARPEYLPDGFVVQTRKGGLYAFAL</sequence>
<comment type="similarity">
    <text evidence="4">Belongs to the BamB family.</text>
</comment>
<reference evidence="6 7" key="1">
    <citation type="submission" date="2016-10" db="EMBL/GenBank/DDBJ databases">
        <authorList>
            <person name="de Groot N.N."/>
        </authorList>
    </citation>
    <scope>NUCLEOTIDE SEQUENCE [LARGE SCALE GENOMIC DNA]</scope>
    <source>
        <strain evidence="6 7">Nm1</strain>
    </source>
</reference>
<gene>
    <name evidence="4" type="primary">bamB</name>
    <name evidence="6" type="ORF">SAMN05421881_101413</name>
</gene>
<evidence type="ECO:0000256" key="4">
    <source>
        <dbReference type="HAMAP-Rule" id="MF_00923"/>
    </source>
</evidence>
<keyword evidence="7" id="KW-1185">Reference proteome</keyword>
<comment type="function">
    <text evidence="4">Part of the outer membrane protein assembly complex, which is involved in assembly and insertion of beta-barrel proteins into the outer membrane.</text>
</comment>
<keyword evidence="3 4" id="KW-0998">Cell outer membrane</keyword>
<dbReference type="HAMAP" id="MF_00923">
    <property type="entry name" value="OM_assembly_BamB"/>
    <property type="match status" value="1"/>
</dbReference>
<evidence type="ECO:0000313" key="6">
    <source>
        <dbReference type="EMBL" id="SDX98110.1"/>
    </source>
</evidence>
<dbReference type="InterPro" id="IPR002372">
    <property type="entry name" value="PQQ_rpt_dom"/>
</dbReference>
<feature type="domain" description="Pyrrolo-quinoline quinone repeat" evidence="5">
    <location>
        <begin position="106"/>
        <end position="335"/>
    </location>
</feature>
<accession>A0A1H3G4V8</accession>
<dbReference type="GO" id="GO:0051205">
    <property type="term" value="P:protein insertion into membrane"/>
    <property type="evidence" value="ECO:0007669"/>
    <property type="project" value="UniProtKB-UniRule"/>
</dbReference>